<sequence length="272" mass="30867">MIQFMRSLFSWGDATDNRTVVGAPVDVDLKAVALIKNSNDRLTELSQLVNRYTGTPHEAKLKAVHEKTKKIHAYLVEKKRVHELEIFHLQNTEHFINTFRIILEAYQKEQEESNSRANRSAKPGGLPEKSKFIKNKQNQETYRSLELVKPVAMPESLFQSNRLAPVPQLNVPSISINTFATITYYKEDADENLIAREIGFTSTDLEKAAFLQHVTACLGIRGIAYMGNALVSIANNNGSQPTGLVPIIHWEGFLYALNLNDYRLFPVQINRR</sequence>
<keyword evidence="3" id="KW-1185">Reference proteome</keyword>
<name>A0A7G7G984_9BACT</name>
<organism evidence="2 3">
    <name type="scientific">Adhaeribacter swui</name>
    <dbReference type="NCBI Taxonomy" id="2086471"/>
    <lineage>
        <taxon>Bacteria</taxon>
        <taxon>Pseudomonadati</taxon>
        <taxon>Bacteroidota</taxon>
        <taxon>Cytophagia</taxon>
        <taxon>Cytophagales</taxon>
        <taxon>Hymenobacteraceae</taxon>
        <taxon>Adhaeribacter</taxon>
    </lineage>
</organism>
<dbReference type="Proteomes" id="UP000515237">
    <property type="component" value="Chromosome"/>
</dbReference>
<evidence type="ECO:0000256" key="1">
    <source>
        <dbReference type="SAM" id="MobiDB-lite"/>
    </source>
</evidence>
<reference evidence="2 3" key="1">
    <citation type="journal article" date="2018" name="Int. J. Syst. Evol. Microbiol.">
        <title>Adhaeribacter swui sp. nov., isolated from wet mud.</title>
        <authorList>
            <person name="Kim D.U."/>
            <person name="Kim K.W."/>
            <person name="Kang M.S."/>
            <person name="Kim J.Y."/>
            <person name="Jang J.H."/>
            <person name="Kim M.K."/>
        </authorList>
    </citation>
    <scope>NUCLEOTIDE SEQUENCE [LARGE SCALE GENOMIC DNA]</scope>
    <source>
        <strain evidence="2 3">KCTC 52873</strain>
    </source>
</reference>
<dbReference type="AlphaFoldDB" id="A0A7G7G984"/>
<protein>
    <submittedName>
        <fullName evidence="2">Uncharacterized protein</fullName>
    </submittedName>
</protein>
<evidence type="ECO:0000313" key="2">
    <source>
        <dbReference type="EMBL" id="QNF33718.1"/>
    </source>
</evidence>
<feature type="region of interest" description="Disordered" evidence="1">
    <location>
        <begin position="112"/>
        <end position="131"/>
    </location>
</feature>
<evidence type="ECO:0000313" key="3">
    <source>
        <dbReference type="Proteomes" id="UP000515237"/>
    </source>
</evidence>
<dbReference type="KEGG" id="aswu:HUW51_13675"/>
<dbReference type="EMBL" id="CP055156">
    <property type="protein sequence ID" value="QNF33718.1"/>
    <property type="molecule type" value="Genomic_DNA"/>
</dbReference>
<proteinExistence type="predicted"/>
<accession>A0A7G7G984</accession>
<dbReference type="RefSeq" id="WP_185270201.1">
    <property type="nucleotide sequence ID" value="NZ_CP055156.1"/>
</dbReference>
<gene>
    <name evidence="2" type="ORF">HUW51_13675</name>
</gene>